<feature type="transmembrane region" description="Helical" evidence="2">
    <location>
        <begin position="165"/>
        <end position="182"/>
    </location>
</feature>
<dbReference type="Pfam" id="PF13687">
    <property type="entry name" value="DUF4153"/>
    <property type="match status" value="1"/>
</dbReference>
<keyword evidence="2" id="KW-0472">Membrane</keyword>
<feature type="region of interest" description="Disordered" evidence="1">
    <location>
        <begin position="601"/>
        <end position="630"/>
    </location>
</feature>
<feature type="transmembrane region" description="Helical" evidence="2">
    <location>
        <begin position="322"/>
        <end position="339"/>
    </location>
</feature>
<feature type="transmembrane region" description="Helical" evidence="2">
    <location>
        <begin position="503"/>
        <end position="520"/>
    </location>
</feature>
<keyword evidence="2" id="KW-0812">Transmembrane</keyword>
<feature type="compositionally biased region" description="Low complexity" evidence="1">
    <location>
        <begin position="42"/>
        <end position="58"/>
    </location>
</feature>
<proteinExistence type="predicted"/>
<feature type="transmembrane region" description="Helical" evidence="2">
    <location>
        <begin position="435"/>
        <end position="456"/>
    </location>
</feature>
<feature type="transmembrane region" description="Helical" evidence="2">
    <location>
        <begin position="360"/>
        <end position="384"/>
    </location>
</feature>
<feature type="transmembrane region" description="Helical" evidence="2">
    <location>
        <begin position="404"/>
        <end position="423"/>
    </location>
</feature>
<feature type="compositionally biased region" description="Acidic residues" evidence="1">
    <location>
        <begin position="621"/>
        <end position="630"/>
    </location>
</feature>
<feature type="transmembrane region" description="Helical" evidence="2">
    <location>
        <begin position="476"/>
        <end position="496"/>
    </location>
</feature>
<dbReference type="EMBL" id="CP109491">
    <property type="protein sequence ID" value="WUX36447.1"/>
    <property type="molecule type" value="Genomic_DNA"/>
</dbReference>
<evidence type="ECO:0000256" key="1">
    <source>
        <dbReference type="SAM" id="MobiDB-lite"/>
    </source>
</evidence>
<name>A0ABZ1ZCF7_STRAQ</name>
<dbReference type="Proteomes" id="UP001431926">
    <property type="component" value="Chromosome"/>
</dbReference>
<keyword evidence="4" id="KW-1185">Reference proteome</keyword>
<gene>
    <name evidence="3" type="ORF">OG367_09465</name>
</gene>
<evidence type="ECO:0000313" key="4">
    <source>
        <dbReference type="Proteomes" id="UP001431926"/>
    </source>
</evidence>
<feature type="transmembrane region" description="Helical" evidence="2">
    <location>
        <begin position="139"/>
        <end position="159"/>
    </location>
</feature>
<dbReference type="InterPro" id="IPR025291">
    <property type="entry name" value="DUF4153"/>
</dbReference>
<sequence>MSDQPSEASRPPEKPRGADTPRPPEPPTAADTQAADEPGSHTAADTAGTSTAADAIGTQAADEPELPEARNAGAPPADTARPSPAQASDGRRQRAQAADPAQAAHQAGRPGSPWQHGAGAPAAKDDGMTARLRPPPPPLIRPAVLGSVLATALLSALFLSDGLGVNLLIVAVPAALAAFFAARAAGRRLRPWTATWAVGGLALLAVPALRDAGWPTFLAVVSAFALGSLALHGSRSWPGVLIGSLGLFDSVVPGVIWGVRGIRARAGGSRANWGATLRTAAVALVLLVVFGALFASADAAFAELLGSLMPEASVGAGPWRTVLFALGLAGALAAAHAAAAPVRWDGLTVRPGKPRGRAEWALPLIVLSLLFAAFITLQLVVLFGGYDKVKDVTGLSHAEYARQGFWQLLWATLLTLLVIALALRWAPRGGTGDRTLVRSVLGPLCVLTLVVVASALRRMDLYVDEYGLTRLRISVAAMELWLGVVLILILAAGVFGARFLPRAVAVSAAAGVLAFGLLSPDGLIAEQNVQRFEDGRSTSIDIDYVKDLSADAVPALDRLPEPERSCALRIIQNDVLHDDTPWYATSWGEARAKEILEKRPVKGDGSDCYRVGREGTRDGYEPDDDGYDPY</sequence>
<dbReference type="RefSeq" id="WP_329355479.1">
    <property type="nucleotide sequence ID" value="NZ_CP109490.1"/>
</dbReference>
<reference evidence="3" key="1">
    <citation type="submission" date="2022-10" db="EMBL/GenBank/DDBJ databases">
        <title>The complete genomes of actinobacterial strains from the NBC collection.</title>
        <authorList>
            <person name="Joergensen T.S."/>
            <person name="Alvarez Arevalo M."/>
            <person name="Sterndorff E.B."/>
            <person name="Faurdal D."/>
            <person name="Vuksanovic O."/>
            <person name="Mourched A.-S."/>
            <person name="Charusanti P."/>
            <person name="Shaw S."/>
            <person name="Blin K."/>
            <person name="Weber T."/>
        </authorList>
    </citation>
    <scope>NUCLEOTIDE SEQUENCE</scope>
    <source>
        <strain evidence="3">NBC_01436</strain>
    </source>
</reference>
<feature type="transmembrane region" description="Helical" evidence="2">
    <location>
        <begin position="237"/>
        <end position="259"/>
    </location>
</feature>
<feature type="region of interest" description="Disordered" evidence="1">
    <location>
        <begin position="1"/>
        <end position="135"/>
    </location>
</feature>
<evidence type="ECO:0000313" key="3">
    <source>
        <dbReference type="EMBL" id="WUX36447.1"/>
    </source>
</evidence>
<feature type="compositionally biased region" description="Basic and acidic residues" evidence="1">
    <location>
        <begin position="601"/>
        <end position="620"/>
    </location>
</feature>
<feature type="transmembrane region" description="Helical" evidence="2">
    <location>
        <begin position="280"/>
        <end position="302"/>
    </location>
</feature>
<evidence type="ECO:0000256" key="2">
    <source>
        <dbReference type="SAM" id="Phobius"/>
    </source>
</evidence>
<organism evidence="3 4">
    <name type="scientific">Streptomyces anulatus</name>
    <name type="common">Streptomyces chrysomallus</name>
    <dbReference type="NCBI Taxonomy" id="1892"/>
    <lineage>
        <taxon>Bacteria</taxon>
        <taxon>Bacillati</taxon>
        <taxon>Actinomycetota</taxon>
        <taxon>Actinomycetes</taxon>
        <taxon>Kitasatosporales</taxon>
        <taxon>Streptomycetaceae</taxon>
        <taxon>Streptomyces</taxon>
    </lineage>
</organism>
<protein>
    <submittedName>
        <fullName evidence="3">DUF4173 domain-containing protein</fullName>
    </submittedName>
</protein>
<feature type="compositionally biased region" description="Low complexity" evidence="1">
    <location>
        <begin position="95"/>
        <end position="109"/>
    </location>
</feature>
<feature type="compositionally biased region" description="Basic and acidic residues" evidence="1">
    <location>
        <begin position="10"/>
        <end position="19"/>
    </location>
</feature>
<keyword evidence="2" id="KW-1133">Transmembrane helix</keyword>
<accession>A0ABZ1ZCF7</accession>